<dbReference type="AlphaFoldDB" id="X1JU96"/>
<sequence>AWADILELETGVISEPIRDDTLVTTGGYWLLEVLAKEDDKQISDEDRDLLKAKALDEWVLSLWYDYGYEVNSYLTDEMREWAIEKAVGPV</sequence>
<reference evidence="1" key="1">
    <citation type="journal article" date="2014" name="Front. Microbiol.">
        <title>High frequency of phylogenetically diverse reductive dehalogenase-homologous genes in deep subseafloor sedimentary metagenomes.</title>
        <authorList>
            <person name="Kawai M."/>
            <person name="Futagami T."/>
            <person name="Toyoda A."/>
            <person name="Takaki Y."/>
            <person name="Nishi S."/>
            <person name="Hori S."/>
            <person name="Arai W."/>
            <person name="Tsubouchi T."/>
            <person name="Morono Y."/>
            <person name="Uchiyama I."/>
            <person name="Ito T."/>
            <person name="Fujiyama A."/>
            <person name="Inagaki F."/>
            <person name="Takami H."/>
        </authorList>
    </citation>
    <scope>NUCLEOTIDE SEQUENCE</scope>
    <source>
        <strain evidence="1">Expedition CK06-06</strain>
    </source>
</reference>
<evidence type="ECO:0000313" key="1">
    <source>
        <dbReference type="EMBL" id="GAH73383.1"/>
    </source>
</evidence>
<dbReference type="EMBL" id="BARU01032638">
    <property type="protein sequence ID" value="GAH73383.1"/>
    <property type="molecule type" value="Genomic_DNA"/>
</dbReference>
<comment type="caution">
    <text evidence="1">The sequence shown here is derived from an EMBL/GenBank/DDBJ whole genome shotgun (WGS) entry which is preliminary data.</text>
</comment>
<proteinExistence type="predicted"/>
<gene>
    <name evidence="1" type="ORF">S03H2_51447</name>
</gene>
<organism evidence="1">
    <name type="scientific">marine sediment metagenome</name>
    <dbReference type="NCBI Taxonomy" id="412755"/>
    <lineage>
        <taxon>unclassified sequences</taxon>
        <taxon>metagenomes</taxon>
        <taxon>ecological metagenomes</taxon>
    </lineage>
</organism>
<name>X1JU96_9ZZZZ</name>
<evidence type="ECO:0008006" key="2">
    <source>
        <dbReference type="Google" id="ProtNLM"/>
    </source>
</evidence>
<protein>
    <recommendedName>
        <fullName evidence="2">PpiC domain-containing protein</fullName>
    </recommendedName>
</protein>
<accession>X1JU96</accession>
<feature type="non-terminal residue" evidence="1">
    <location>
        <position position="1"/>
    </location>
</feature>